<feature type="non-terminal residue" evidence="1">
    <location>
        <position position="1"/>
    </location>
</feature>
<dbReference type="EMBL" id="AUZY01009446">
    <property type="protein sequence ID" value="EQD41971.1"/>
    <property type="molecule type" value="Genomic_DNA"/>
</dbReference>
<gene>
    <name evidence="1" type="ORF">B1B_14276</name>
</gene>
<accession>T0Z1Z2</accession>
<reference evidence="1" key="1">
    <citation type="submission" date="2013-08" db="EMBL/GenBank/DDBJ databases">
        <authorList>
            <person name="Mendez C."/>
            <person name="Richter M."/>
            <person name="Ferrer M."/>
            <person name="Sanchez J."/>
        </authorList>
    </citation>
    <scope>NUCLEOTIDE SEQUENCE</scope>
</reference>
<dbReference type="AlphaFoldDB" id="T0Z1Z2"/>
<sequence length="50" mass="5902">THMCEDICVLYDTGGPIAIRHIKRYAADKFDNYDDVLHLPKRNSLERRLQ</sequence>
<reference evidence="1" key="2">
    <citation type="journal article" date="2014" name="ISME J.">
        <title>Microbial stratification in low pH oxic and suboxic macroscopic growths along an acid mine drainage.</title>
        <authorList>
            <person name="Mendez-Garcia C."/>
            <person name="Mesa V."/>
            <person name="Sprenger R.R."/>
            <person name="Richter M."/>
            <person name="Diez M.S."/>
            <person name="Solano J."/>
            <person name="Bargiela R."/>
            <person name="Golyshina O.V."/>
            <person name="Manteca A."/>
            <person name="Ramos J.L."/>
            <person name="Gallego J.R."/>
            <person name="Llorente I."/>
            <person name="Martins Dos Santos V.A."/>
            <person name="Jensen O.N."/>
            <person name="Pelaez A.I."/>
            <person name="Sanchez J."/>
            <person name="Ferrer M."/>
        </authorList>
    </citation>
    <scope>NUCLEOTIDE SEQUENCE</scope>
</reference>
<dbReference type="GO" id="GO:0051536">
    <property type="term" value="F:iron-sulfur cluster binding"/>
    <property type="evidence" value="ECO:0007669"/>
    <property type="project" value="InterPro"/>
</dbReference>
<name>T0Z1Z2_9ZZZZ</name>
<proteinExistence type="predicted"/>
<comment type="caution">
    <text evidence="1">The sequence shown here is derived from an EMBL/GenBank/DDBJ whole genome shotgun (WGS) entry which is preliminary data.</text>
</comment>
<protein>
    <submittedName>
        <fullName evidence="1">Uncharacterized protein</fullName>
    </submittedName>
</protein>
<dbReference type="InterPro" id="IPR009051">
    <property type="entry name" value="Helical_ferredxn"/>
</dbReference>
<dbReference type="Gene3D" id="1.10.1060.10">
    <property type="entry name" value="Alpha-helical ferredoxin"/>
    <property type="match status" value="1"/>
</dbReference>
<organism evidence="1">
    <name type="scientific">mine drainage metagenome</name>
    <dbReference type="NCBI Taxonomy" id="410659"/>
    <lineage>
        <taxon>unclassified sequences</taxon>
        <taxon>metagenomes</taxon>
        <taxon>ecological metagenomes</taxon>
    </lineage>
</organism>
<evidence type="ECO:0000313" key="1">
    <source>
        <dbReference type="EMBL" id="EQD41971.1"/>
    </source>
</evidence>